<proteinExistence type="predicted"/>
<reference evidence="1" key="1">
    <citation type="submission" date="2020-09" db="EMBL/GenBank/DDBJ databases">
        <authorList>
            <person name="Kikuchi T."/>
        </authorList>
    </citation>
    <scope>NUCLEOTIDE SEQUENCE</scope>
    <source>
        <strain evidence="1">Ka4C1</strain>
    </source>
</reference>
<dbReference type="Proteomes" id="UP000659654">
    <property type="component" value="Unassembled WGS sequence"/>
</dbReference>
<evidence type="ECO:0000313" key="1">
    <source>
        <dbReference type="EMBL" id="CAD5224960.1"/>
    </source>
</evidence>
<dbReference type="EMBL" id="CAJFDI010000004">
    <property type="protein sequence ID" value="CAD5224960.1"/>
    <property type="molecule type" value="Genomic_DNA"/>
</dbReference>
<dbReference type="Proteomes" id="UP000582659">
    <property type="component" value="Unassembled WGS sequence"/>
</dbReference>
<evidence type="ECO:0000313" key="2">
    <source>
        <dbReference type="Proteomes" id="UP000659654"/>
    </source>
</evidence>
<dbReference type="EMBL" id="CAJFCV020000004">
    <property type="protein sequence ID" value="CAG9113953.1"/>
    <property type="molecule type" value="Genomic_DNA"/>
</dbReference>
<name>A0A7I8XDE1_BURXY</name>
<keyword evidence="2" id="KW-1185">Reference proteome</keyword>
<gene>
    <name evidence="1" type="ORF">BXYJ_LOCUS8305</name>
</gene>
<accession>A0A7I8XDE1</accession>
<dbReference type="AlphaFoldDB" id="A0A7I8XDE1"/>
<protein>
    <submittedName>
        <fullName evidence="1">(pine wood nematode) hypothetical protein</fullName>
    </submittedName>
</protein>
<sequence>MTTLLSHFFSSLMNKLYVLTGRPRLQTTQSLCRDPLVSRLPNLLAVIISICKRQMTFDHVECAGLL</sequence>
<organism evidence="1 2">
    <name type="scientific">Bursaphelenchus xylophilus</name>
    <name type="common">Pinewood nematode worm</name>
    <name type="synonym">Aphelenchoides xylophilus</name>
    <dbReference type="NCBI Taxonomy" id="6326"/>
    <lineage>
        <taxon>Eukaryota</taxon>
        <taxon>Metazoa</taxon>
        <taxon>Ecdysozoa</taxon>
        <taxon>Nematoda</taxon>
        <taxon>Chromadorea</taxon>
        <taxon>Rhabditida</taxon>
        <taxon>Tylenchina</taxon>
        <taxon>Tylenchomorpha</taxon>
        <taxon>Aphelenchoidea</taxon>
        <taxon>Aphelenchoididae</taxon>
        <taxon>Bursaphelenchus</taxon>
    </lineage>
</organism>
<comment type="caution">
    <text evidence="1">The sequence shown here is derived from an EMBL/GenBank/DDBJ whole genome shotgun (WGS) entry which is preliminary data.</text>
</comment>